<dbReference type="AlphaFoldDB" id="A0A9D1VRH9"/>
<dbReference type="PANTHER" id="PTHR12390:SF0">
    <property type="entry name" value="UROPORPHYRINOGEN-III SYNTHASE"/>
    <property type="match status" value="1"/>
</dbReference>
<comment type="caution">
    <text evidence="2">The sequence shown here is derived from an EMBL/GenBank/DDBJ whole genome shotgun (WGS) entry which is preliminary data.</text>
</comment>
<dbReference type="EMBL" id="DXFB01000128">
    <property type="protein sequence ID" value="HIX45526.1"/>
    <property type="molecule type" value="Genomic_DNA"/>
</dbReference>
<reference evidence="2" key="1">
    <citation type="journal article" date="2021" name="PeerJ">
        <title>Extensive microbial diversity within the chicken gut microbiome revealed by metagenomics and culture.</title>
        <authorList>
            <person name="Gilroy R."/>
            <person name="Ravi A."/>
            <person name="Getino M."/>
            <person name="Pursley I."/>
            <person name="Horton D.L."/>
            <person name="Alikhan N.F."/>
            <person name="Baker D."/>
            <person name="Gharbi K."/>
            <person name="Hall N."/>
            <person name="Watson M."/>
            <person name="Adriaenssens E.M."/>
            <person name="Foster-Nyarko E."/>
            <person name="Jarju S."/>
            <person name="Secka A."/>
            <person name="Antonio M."/>
            <person name="Oren A."/>
            <person name="Chaudhuri R.R."/>
            <person name="La Ragione R."/>
            <person name="Hildebrand F."/>
            <person name="Pallen M.J."/>
        </authorList>
    </citation>
    <scope>NUCLEOTIDE SEQUENCE</scope>
    <source>
        <strain evidence="2">ChiHjej12B11-16260</strain>
    </source>
</reference>
<protein>
    <submittedName>
        <fullName evidence="2">Uroporphyrinogen-III synthase</fullName>
    </submittedName>
</protein>
<evidence type="ECO:0000313" key="3">
    <source>
        <dbReference type="Proteomes" id="UP000824246"/>
    </source>
</evidence>
<dbReference type="PANTHER" id="PTHR12390">
    <property type="entry name" value="UROPORPHYRINOGEN III SYNTHASE"/>
    <property type="match status" value="1"/>
</dbReference>
<dbReference type="InterPro" id="IPR036108">
    <property type="entry name" value="4pyrrol_syn_uPrphyn_synt_sf"/>
</dbReference>
<dbReference type="GO" id="GO:0005829">
    <property type="term" value="C:cytosol"/>
    <property type="evidence" value="ECO:0007669"/>
    <property type="project" value="TreeGrafter"/>
</dbReference>
<reference evidence="2" key="2">
    <citation type="submission" date="2021-04" db="EMBL/GenBank/DDBJ databases">
        <authorList>
            <person name="Gilroy R."/>
        </authorList>
    </citation>
    <scope>NUCLEOTIDE SEQUENCE</scope>
    <source>
        <strain evidence="2">ChiHjej12B11-16260</strain>
    </source>
</reference>
<dbReference type="Gene3D" id="3.40.50.10090">
    <property type="match status" value="2"/>
</dbReference>
<evidence type="ECO:0000259" key="1">
    <source>
        <dbReference type="Pfam" id="PF02602"/>
    </source>
</evidence>
<dbReference type="Pfam" id="PF02602">
    <property type="entry name" value="HEM4"/>
    <property type="match status" value="1"/>
</dbReference>
<dbReference type="Proteomes" id="UP000824246">
    <property type="component" value="Unassembled WGS sequence"/>
</dbReference>
<name>A0A9D1VRH9_9BACT</name>
<sequence>MKVKKILISQPQPTSEKSPYFDIAQKYGVDVVFRPFIKVEGLSSKEFRQQKISIPEYTAVIFTARTAIDHFFRLCKELRVTVPDTMKYFCTTESIALYLQKYIVYRKRKIFFGKSNHLEDLIDKLVKHSEERFLFPVSDVHKDDTSLLEKNKINYTKAIMYRTVSNDFAPDEAFDYDMLVFFSPSGIASLMKNFPNFEQKEIKIGCFGPTTAKAIREAGFRLDVEAPSPEAPSMTTALELFLKGQNKKK</sequence>
<feature type="domain" description="Tetrapyrrole biosynthesis uroporphyrinogen III synthase" evidence="1">
    <location>
        <begin position="25"/>
        <end position="235"/>
    </location>
</feature>
<organism evidence="2 3">
    <name type="scientific">Candidatus Barnesiella excrementipullorum</name>
    <dbReference type="NCBI Taxonomy" id="2838479"/>
    <lineage>
        <taxon>Bacteria</taxon>
        <taxon>Pseudomonadati</taxon>
        <taxon>Bacteroidota</taxon>
        <taxon>Bacteroidia</taxon>
        <taxon>Bacteroidales</taxon>
        <taxon>Barnesiellaceae</taxon>
        <taxon>Barnesiella</taxon>
    </lineage>
</organism>
<gene>
    <name evidence="2" type="ORF">H9982_04835</name>
</gene>
<dbReference type="SUPFAM" id="SSF69618">
    <property type="entry name" value="HemD-like"/>
    <property type="match status" value="1"/>
</dbReference>
<dbReference type="InterPro" id="IPR003754">
    <property type="entry name" value="4pyrrol_synth_uPrphyn_synth"/>
</dbReference>
<accession>A0A9D1VRH9</accession>
<dbReference type="GO" id="GO:0004852">
    <property type="term" value="F:uroporphyrinogen-III synthase activity"/>
    <property type="evidence" value="ECO:0007669"/>
    <property type="project" value="InterPro"/>
</dbReference>
<dbReference type="InterPro" id="IPR039793">
    <property type="entry name" value="UROS/Hem4"/>
</dbReference>
<dbReference type="GO" id="GO:0006780">
    <property type="term" value="P:uroporphyrinogen III biosynthetic process"/>
    <property type="evidence" value="ECO:0007669"/>
    <property type="project" value="InterPro"/>
</dbReference>
<proteinExistence type="predicted"/>
<dbReference type="CDD" id="cd06578">
    <property type="entry name" value="HemD"/>
    <property type="match status" value="1"/>
</dbReference>
<evidence type="ECO:0000313" key="2">
    <source>
        <dbReference type="EMBL" id="HIX45526.1"/>
    </source>
</evidence>